<feature type="compositionally biased region" description="Polar residues" evidence="1">
    <location>
        <begin position="96"/>
        <end position="112"/>
    </location>
</feature>
<dbReference type="RefSeq" id="XP_016931483.3">
    <property type="nucleotide sequence ID" value="XM_017075994.4"/>
</dbReference>
<evidence type="ECO:0000256" key="1">
    <source>
        <dbReference type="SAM" id="MobiDB-lite"/>
    </source>
</evidence>
<gene>
    <name evidence="3" type="primary">LOC108010972</name>
</gene>
<feature type="region of interest" description="Disordered" evidence="1">
    <location>
        <begin position="258"/>
        <end position="330"/>
    </location>
</feature>
<sequence length="680" mass="74494">MSKRVSIMFPEEMPAAPSGNSRHPMSNRTVKSSIKNGFGVRKELEPPVFVVVSPHGSRSSMTSRQQESTRTYSRSSFSQPVERGFEESAAAPKSSDMVQSGSANSQQSPNVESTTTSIKEFLRSTVALVKAGESFTSVKRLFHKFIKSNGSISIPKPSLVLADSSSSQVVSGENPYLSKSNDTLLSDMPIQFTGPSSSQMTPTIHHSNYSFKNESYDITSLLSDITPLTGYSPRTTLASTEAGYPTNALAHSALQGVRSEPPLEGATPGSHSKSRSPSPLKFKTMPSQIKFAGSPRRYLTKTRSSSRSLRTKMRASPVSSPRMSPNLSPQIEQAGPAVQAIFALVSSSGPNSEGSRLSSQSRRRSIRRPSPNVTGSASSGSRPDLANSTKSISGTEHFPGKRSSRRSSPRSSGRGFRNSTSQRERSKMAVSREEGAFALVSPEEVRTSELAEGFGGDVEEASTSCRTYQEQCNCHHCQDMRRAVRRADFFQSPEGQRRLEAKLLAKNFFMDLCALAAVRRQIVAEMHGARRHPSSRVSFPVSIYGAARLDGGSLSLQWLTHDLDSVDHFDIFVDDVPSRSVYNRLATCTVLVDVDAAETHRLRMRAVPERGSGGLDSSVEKFMSEVAAGHMRHVRQGQLFARCFEHLDALPQQRTVVDFWRDSEFLYMPPRDSSPSTEGR</sequence>
<evidence type="ECO:0000313" key="3">
    <source>
        <dbReference type="RefSeq" id="XP_016931483.3"/>
    </source>
</evidence>
<keyword evidence="2" id="KW-1185">Reference proteome</keyword>
<feature type="compositionally biased region" description="Polar residues" evidence="1">
    <location>
        <begin position="56"/>
        <end position="79"/>
    </location>
</feature>
<feature type="region of interest" description="Disordered" evidence="1">
    <location>
        <begin position="347"/>
        <end position="434"/>
    </location>
</feature>
<feature type="compositionally biased region" description="Basic and acidic residues" evidence="1">
    <location>
        <begin position="422"/>
        <end position="434"/>
    </location>
</feature>
<feature type="compositionally biased region" description="Polar residues" evidence="1">
    <location>
        <begin position="371"/>
        <end position="394"/>
    </location>
</feature>
<reference evidence="3" key="1">
    <citation type="submission" date="2025-08" db="UniProtKB">
        <authorList>
            <consortium name="RefSeq"/>
        </authorList>
    </citation>
    <scope>IDENTIFICATION</scope>
</reference>
<dbReference type="GeneID" id="108010972"/>
<feature type="compositionally biased region" description="Polar residues" evidence="1">
    <location>
        <begin position="317"/>
        <end position="330"/>
    </location>
</feature>
<accession>A0AB39ZAJ6</accession>
<evidence type="ECO:0000313" key="2">
    <source>
        <dbReference type="Proteomes" id="UP001652628"/>
    </source>
</evidence>
<name>A0AB39ZAJ6_DROSZ</name>
<dbReference type="AlphaFoldDB" id="A0AB39ZAJ6"/>
<feature type="region of interest" description="Disordered" evidence="1">
    <location>
        <begin position="1"/>
        <end position="30"/>
    </location>
</feature>
<feature type="region of interest" description="Disordered" evidence="1">
    <location>
        <begin position="51"/>
        <end position="112"/>
    </location>
</feature>
<protein>
    <submittedName>
        <fullName evidence="3">Serine-rich adhesin for platelets</fullName>
    </submittedName>
</protein>
<organism evidence="2 3">
    <name type="scientific">Drosophila suzukii</name>
    <name type="common">Spotted-wing drosophila fruit fly</name>
    <dbReference type="NCBI Taxonomy" id="28584"/>
    <lineage>
        <taxon>Eukaryota</taxon>
        <taxon>Metazoa</taxon>
        <taxon>Ecdysozoa</taxon>
        <taxon>Arthropoda</taxon>
        <taxon>Hexapoda</taxon>
        <taxon>Insecta</taxon>
        <taxon>Pterygota</taxon>
        <taxon>Neoptera</taxon>
        <taxon>Endopterygota</taxon>
        <taxon>Diptera</taxon>
        <taxon>Brachycera</taxon>
        <taxon>Muscomorpha</taxon>
        <taxon>Ephydroidea</taxon>
        <taxon>Drosophilidae</taxon>
        <taxon>Drosophila</taxon>
        <taxon>Sophophora</taxon>
    </lineage>
</organism>
<dbReference type="Proteomes" id="UP001652628">
    <property type="component" value="Chromosome 2R"/>
</dbReference>
<feature type="compositionally biased region" description="Polar residues" evidence="1">
    <location>
        <begin position="18"/>
        <end position="30"/>
    </location>
</feature>
<proteinExistence type="predicted"/>